<accession>A0A212T2W8</accession>
<dbReference type="RefSeq" id="WP_141106392.1">
    <property type="nucleotide sequence ID" value="NZ_FYEW01000001.1"/>
</dbReference>
<gene>
    <name evidence="1" type="ORF">SAMN06265337_0251</name>
</gene>
<dbReference type="OrthoDB" id="885686at2"/>
<sequence>MLTLAPTATLELHLVPAGRRLDFTISPAQFAYVYRRGRGQHWECVARNACSPYLDRMPISPDATYEYVVQYRDASGLVTSKTPIVRVAPAMLPAIPSWVSLR</sequence>
<protein>
    <recommendedName>
        <fullName evidence="3">Fibronectin type-III domain-containing protein</fullName>
    </recommendedName>
</protein>
<dbReference type="Proteomes" id="UP000198131">
    <property type="component" value="Unassembled WGS sequence"/>
</dbReference>
<proteinExistence type="predicted"/>
<evidence type="ECO:0000313" key="2">
    <source>
        <dbReference type="Proteomes" id="UP000198131"/>
    </source>
</evidence>
<name>A0A212T2W8_9BACT</name>
<evidence type="ECO:0000313" key="1">
    <source>
        <dbReference type="EMBL" id="SNC60398.1"/>
    </source>
</evidence>
<keyword evidence="2" id="KW-1185">Reference proteome</keyword>
<organism evidence="1 2">
    <name type="scientific">Hymenobacter gelipurpurascens</name>
    <dbReference type="NCBI Taxonomy" id="89968"/>
    <lineage>
        <taxon>Bacteria</taxon>
        <taxon>Pseudomonadati</taxon>
        <taxon>Bacteroidota</taxon>
        <taxon>Cytophagia</taxon>
        <taxon>Cytophagales</taxon>
        <taxon>Hymenobacteraceae</taxon>
        <taxon>Hymenobacter</taxon>
    </lineage>
</organism>
<evidence type="ECO:0008006" key="3">
    <source>
        <dbReference type="Google" id="ProtNLM"/>
    </source>
</evidence>
<reference evidence="2" key="1">
    <citation type="submission" date="2017-06" db="EMBL/GenBank/DDBJ databases">
        <authorList>
            <person name="Varghese N."/>
            <person name="Submissions S."/>
        </authorList>
    </citation>
    <scope>NUCLEOTIDE SEQUENCE [LARGE SCALE GENOMIC DNA]</scope>
    <source>
        <strain evidence="2">DSM 11116</strain>
    </source>
</reference>
<dbReference type="AlphaFoldDB" id="A0A212T2W8"/>
<dbReference type="EMBL" id="FYEW01000001">
    <property type="protein sequence ID" value="SNC60398.1"/>
    <property type="molecule type" value="Genomic_DNA"/>
</dbReference>